<dbReference type="GO" id="GO:0006935">
    <property type="term" value="P:chemotaxis"/>
    <property type="evidence" value="ECO:0007669"/>
    <property type="project" value="InterPro"/>
</dbReference>
<dbReference type="Proteomes" id="UP000886069">
    <property type="component" value="Unassembled WGS sequence"/>
</dbReference>
<evidence type="ECO:0000259" key="1">
    <source>
        <dbReference type="PROSITE" id="PS50851"/>
    </source>
</evidence>
<dbReference type="SUPFAM" id="SSF50341">
    <property type="entry name" value="CheW-like"/>
    <property type="match status" value="1"/>
</dbReference>
<dbReference type="SMART" id="SM00260">
    <property type="entry name" value="CheW"/>
    <property type="match status" value="1"/>
</dbReference>
<proteinExistence type="predicted"/>
<dbReference type="AlphaFoldDB" id="A0A7V2AVG3"/>
<dbReference type="InterPro" id="IPR036061">
    <property type="entry name" value="CheW-like_dom_sf"/>
</dbReference>
<dbReference type="PROSITE" id="PS50851">
    <property type="entry name" value="CHEW"/>
    <property type="match status" value="1"/>
</dbReference>
<dbReference type="PANTHER" id="PTHR22617">
    <property type="entry name" value="CHEMOTAXIS SENSOR HISTIDINE KINASE-RELATED"/>
    <property type="match status" value="1"/>
</dbReference>
<dbReference type="InterPro" id="IPR002545">
    <property type="entry name" value="CheW-lke_dom"/>
</dbReference>
<protein>
    <submittedName>
        <fullName evidence="2">Purine-binding chemotaxis protein CheW</fullName>
    </submittedName>
</protein>
<sequence>MSNSERTRQNIQSGIQLVTFRLGTENYGVPVSKIREIIRPMKTFPVPGLSDPVDGVINLRGEIIPVVRLHPVLGVGGSACLDDERKQRVIILDAESGGFGFLVDEVWEVVKVSASEVKPPPAMADEALDEEAIIGIIEVSGKM</sequence>
<feature type="non-terminal residue" evidence="2">
    <location>
        <position position="143"/>
    </location>
</feature>
<dbReference type="InterPro" id="IPR039315">
    <property type="entry name" value="CheW"/>
</dbReference>
<dbReference type="Gene3D" id="2.30.30.40">
    <property type="entry name" value="SH3 Domains"/>
    <property type="match status" value="1"/>
</dbReference>
<dbReference type="EMBL" id="DSEC01000423">
    <property type="protein sequence ID" value="HER43995.1"/>
    <property type="molecule type" value="Genomic_DNA"/>
</dbReference>
<dbReference type="Pfam" id="PF01584">
    <property type="entry name" value="CheW"/>
    <property type="match status" value="1"/>
</dbReference>
<reference evidence="2" key="1">
    <citation type="journal article" date="2020" name="mSystems">
        <title>Genome- and Community-Level Interaction Insights into Carbon Utilization and Element Cycling Functions of Hydrothermarchaeota in Hydrothermal Sediment.</title>
        <authorList>
            <person name="Zhou Z."/>
            <person name="Liu Y."/>
            <person name="Xu W."/>
            <person name="Pan J."/>
            <person name="Luo Z.H."/>
            <person name="Li M."/>
        </authorList>
    </citation>
    <scope>NUCLEOTIDE SEQUENCE [LARGE SCALE GENOMIC DNA]</scope>
    <source>
        <strain evidence="2">SpSt-1233</strain>
    </source>
</reference>
<comment type="caution">
    <text evidence="2">The sequence shown here is derived from an EMBL/GenBank/DDBJ whole genome shotgun (WGS) entry which is preliminary data.</text>
</comment>
<dbReference type="GO" id="GO:0005829">
    <property type="term" value="C:cytosol"/>
    <property type="evidence" value="ECO:0007669"/>
    <property type="project" value="TreeGrafter"/>
</dbReference>
<dbReference type="PANTHER" id="PTHR22617:SF23">
    <property type="entry name" value="CHEMOTAXIS PROTEIN CHEW"/>
    <property type="match status" value="1"/>
</dbReference>
<dbReference type="GO" id="GO:0007165">
    <property type="term" value="P:signal transduction"/>
    <property type="evidence" value="ECO:0007669"/>
    <property type="project" value="InterPro"/>
</dbReference>
<name>A0A7V2AVG3_UNCEI</name>
<accession>A0A7V2AVG3</accession>
<feature type="domain" description="CheW-like" evidence="1">
    <location>
        <begin position="14"/>
        <end position="143"/>
    </location>
</feature>
<evidence type="ECO:0000313" key="2">
    <source>
        <dbReference type="EMBL" id="HER43995.1"/>
    </source>
</evidence>
<dbReference type="Gene3D" id="2.40.50.180">
    <property type="entry name" value="CheA-289, Domain 4"/>
    <property type="match status" value="1"/>
</dbReference>
<organism evidence="2">
    <name type="scientific">Eiseniibacteriota bacterium</name>
    <dbReference type="NCBI Taxonomy" id="2212470"/>
    <lineage>
        <taxon>Bacteria</taxon>
        <taxon>Candidatus Eiseniibacteriota</taxon>
    </lineage>
</organism>
<gene>
    <name evidence="2" type="ORF">ENO08_06005</name>
</gene>